<comment type="caution">
    <text evidence="3">The sequence shown here is derived from an EMBL/GenBank/DDBJ whole genome shotgun (WGS) entry which is preliminary data.</text>
</comment>
<dbReference type="EMBL" id="JAENIJ010000002">
    <property type="protein sequence ID" value="MBK1881131.1"/>
    <property type="molecule type" value="Genomic_DNA"/>
</dbReference>
<keyword evidence="1" id="KW-0812">Transmembrane</keyword>
<dbReference type="AlphaFoldDB" id="A0A934S5H8"/>
<keyword evidence="4" id="KW-1185">Reference proteome</keyword>
<evidence type="ECO:0000256" key="1">
    <source>
        <dbReference type="SAM" id="Phobius"/>
    </source>
</evidence>
<feature type="domain" description="PA14" evidence="2">
    <location>
        <begin position="182"/>
        <end position="377"/>
    </location>
</feature>
<evidence type="ECO:0000259" key="2">
    <source>
        <dbReference type="PROSITE" id="PS51820"/>
    </source>
</evidence>
<protein>
    <recommendedName>
        <fullName evidence="2">PA14 domain-containing protein</fullName>
    </recommendedName>
</protein>
<evidence type="ECO:0000313" key="4">
    <source>
        <dbReference type="Proteomes" id="UP000603141"/>
    </source>
</evidence>
<dbReference type="Gene3D" id="2.60.120.1560">
    <property type="match status" value="1"/>
</dbReference>
<dbReference type="Proteomes" id="UP000603141">
    <property type="component" value="Unassembled WGS sequence"/>
</dbReference>
<dbReference type="InterPro" id="IPR037524">
    <property type="entry name" value="PA14/GLEYA"/>
</dbReference>
<reference evidence="3" key="1">
    <citation type="submission" date="2021-01" db="EMBL/GenBank/DDBJ databases">
        <title>Modified the classification status of verrucomicrobia.</title>
        <authorList>
            <person name="Feng X."/>
        </authorList>
    </citation>
    <scope>NUCLEOTIDE SEQUENCE</scope>
    <source>
        <strain evidence="3">KCTC 22041</strain>
    </source>
</reference>
<organism evidence="3 4">
    <name type="scientific">Luteolibacter pohnpeiensis</name>
    <dbReference type="NCBI Taxonomy" id="454153"/>
    <lineage>
        <taxon>Bacteria</taxon>
        <taxon>Pseudomonadati</taxon>
        <taxon>Verrucomicrobiota</taxon>
        <taxon>Verrucomicrobiia</taxon>
        <taxon>Verrucomicrobiales</taxon>
        <taxon>Verrucomicrobiaceae</taxon>
        <taxon>Luteolibacter</taxon>
    </lineage>
</organism>
<feature type="transmembrane region" description="Helical" evidence="1">
    <location>
        <begin position="12"/>
        <end position="31"/>
    </location>
</feature>
<keyword evidence="1" id="KW-1133">Transmembrane helix</keyword>
<dbReference type="PROSITE" id="PS51820">
    <property type="entry name" value="PA14"/>
    <property type="match status" value="1"/>
</dbReference>
<name>A0A934S5H8_9BACT</name>
<proteinExistence type="predicted"/>
<evidence type="ECO:0000313" key="3">
    <source>
        <dbReference type="EMBL" id="MBK1881131.1"/>
    </source>
</evidence>
<gene>
    <name evidence="3" type="ORF">JIN85_01825</name>
</gene>
<sequence length="420" mass="45218">MSYWRRAGGGSLTISIIVHVILLAIGLFWVLSVSKPPEKKIDFLPPAGGGGSPSTTAQQQKQQQRLAQNAPRIAALDAVGAMTLPEPDMTSMMNSLGALSSGGGMSAGMGGAGSGGGLGNGHGKGVGDGMGIGLGGGGSINPFGMTDPNANALVGTFYDLKQTPEREPTNITDDETKEVVRKFVDNWNLRYLSKYYKASNTLYQTKIYIPAMDAGEAPKAFNCANEVQPSRWVVVYSGNVIAPKTGKFRFVGAGDDIMVVRFNKKNVFDWGYTMGTVDFEPHLHIPYLTGQNDNREFDRLLRSSAMKEDKIKTYQYETTQNWNEKNLGLGVGPTFDVVAGRTYPVEILISEVPGGLFCAALHIEEVGADYNKASTGSPILPLFRFDRSLPEKSNADNAPPFDPNGPVWKMAKSGDTKFGI</sequence>
<keyword evidence="1" id="KW-0472">Membrane</keyword>
<accession>A0A934S5H8</accession>